<dbReference type="Gene3D" id="1.20.5.1030">
    <property type="entry name" value="Preprotein translocase secy subunit"/>
    <property type="match status" value="1"/>
</dbReference>
<dbReference type="HAMAP" id="MF_00422">
    <property type="entry name" value="SecE"/>
    <property type="match status" value="1"/>
</dbReference>
<dbReference type="RefSeq" id="WP_141844141.1">
    <property type="nucleotide sequence ID" value="NZ_VFPM01000002.1"/>
</dbReference>
<comment type="similarity">
    <text evidence="9">Belongs to the SecE/SEC61-gamma family.</text>
</comment>
<dbReference type="InterPro" id="IPR001901">
    <property type="entry name" value="Translocase_SecE/Sec61-g"/>
</dbReference>
<feature type="transmembrane region" description="Helical" evidence="9">
    <location>
        <begin position="57"/>
        <end position="76"/>
    </location>
</feature>
<dbReference type="GO" id="GO:0005886">
    <property type="term" value="C:plasma membrane"/>
    <property type="evidence" value="ECO:0007669"/>
    <property type="project" value="UniProtKB-SubCell"/>
</dbReference>
<evidence type="ECO:0000256" key="6">
    <source>
        <dbReference type="ARBA" id="ARBA00022989"/>
    </source>
</evidence>
<dbReference type="OrthoDB" id="9805743at2"/>
<dbReference type="Proteomes" id="UP000316747">
    <property type="component" value="Unassembled WGS sequence"/>
</dbReference>
<keyword evidence="8 9" id="KW-0472">Membrane</keyword>
<dbReference type="GO" id="GO:0043952">
    <property type="term" value="P:protein transport by the Sec complex"/>
    <property type="evidence" value="ECO:0007669"/>
    <property type="project" value="UniProtKB-UniRule"/>
</dbReference>
<reference evidence="10 11" key="1">
    <citation type="submission" date="2019-06" db="EMBL/GenBank/DDBJ databases">
        <title>Genome sequencing of plant associated microbes to promote plant fitness in Sorghum bicolor and Oryza sativa.</title>
        <authorList>
            <person name="Coleman-Derr D."/>
        </authorList>
    </citation>
    <scope>NUCLEOTIDE SEQUENCE [LARGE SCALE GENOMIC DNA]</scope>
    <source>
        <strain evidence="10 11">KV-663</strain>
    </source>
</reference>
<keyword evidence="5 9" id="KW-0653">Protein transport</keyword>
<evidence type="ECO:0000256" key="5">
    <source>
        <dbReference type="ARBA" id="ARBA00022927"/>
    </source>
</evidence>
<proteinExistence type="inferred from homology"/>
<keyword evidence="11" id="KW-1185">Reference proteome</keyword>
<gene>
    <name evidence="9" type="primary">secE</name>
    <name evidence="10" type="ORF">FBY41_2084</name>
</gene>
<name>A0A543HUM0_9MICO</name>
<organism evidence="10 11">
    <name type="scientific">Humibacillus xanthopallidus</name>
    <dbReference type="NCBI Taxonomy" id="412689"/>
    <lineage>
        <taxon>Bacteria</taxon>
        <taxon>Bacillati</taxon>
        <taxon>Actinomycetota</taxon>
        <taxon>Actinomycetes</taxon>
        <taxon>Micrococcales</taxon>
        <taxon>Intrasporangiaceae</taxon>
        <taxon>Humibacillus</taxon>
    </lineage>
</organism>
<evidence type="ECO:0000256" key="1">
    <source>
        <dbReference type="ARBA" id="ARBA00004370"/>
    </source>
</evidence>
<evidence type="ECO:0000313" key="11">
    <source>
        <dbReference type="Proteomes" id="UP000316747"/>
    </source>
</evidence>
<evidence type="ECO:0000256" key="2">
    <source>
        <dbReference type="ARBA" id="ARBA00022448"/>
    </source>
</evidence>
<sequence length="89" mass="9799">MTETSAKRGSDRADKSRDGNAISRLFGAISLFVRQILDELRKVVRPTGPELVRYTTVVVVFVVVMMALVSALDFGFTKLVSWVFTGSTS</sequence>
<keyword evidence="3 9" id="KW-1003">Cell membrane</keyword>
<dbReference type="NCBIfam" id="TIGR00964">
    <property type="entry name" value="secE_bact"/>
    <property type="match status" value="1"/>
</dbReference>
<keyword evidence="2 9" id="KW-0813">Transport</keyword>
<evidence type="ECO:0000256" key="7">
    <source>
        <dbReference type="ARBA" id="ARBA00023010"/>
    </source>
</evidence>
<dbReference type="GO" id="GO:0065002">
    <property type="term" value="P:intracellular protein transmembrane transport"/>
    <property type="evidence" value="ECO:0007669"/>
    <property type="project" value="UniProtKB-UniRule"/>
</dbReference>
<dbReference type="AlphaFoldDB" id="A0A543HUM0"/>
<evidence type="ECO:0000256" key="4">
    <source>
        <dbReference type="ARBA" id="ARBA00022692"/>
    </source>
</evidence>
<dbReference type="GO" id="GO:0006605">
    <property type="term" value="P:protein targeting"/>
    <property type="evidence" value="ECO:0007669"/>
    <property type="project" value="UniProtKB-UniRule"/>
</dbReference>
<evidence type="ECO:0000256" key="8">
    <source>
        <dbReference type="ARBA" id="ARBA00023136"/>
    </source>
</evidence>
<protein>
    <recommendedName>
        <fullName evidence="9">Protein translocase subunit SecE</fullName>
    </recommendedName>
</protein>
<evidence type="ECO:0000313" key="10">
    <source>
        <dbReference type="EMBL" id="TQM62057.1"/>
    </source>
</evidence>
<dbReference type="PANTHER" id="PTHR33910">
    <property type="entry name" value="PROTEIN TRANSLOCASE SUBUNIT SECE"/>
    <property type="match status" value="1"/>
</dbReference>
<keyword evidence="4 9" id="KW-0812">Transmembrane</keyword>
<comment type="subcellular location">
    <subcellularLocation>
        <location evidence="9">Cell membrane</location>
        <topology evidence="9">Single-pass membrane protein</topology>
    </subcellularLocation>
    <subcellularLocation>
        <location evidence="1">Membrane</location>
    </subcellularLocation>
</comment>
<keyword evidence="6 9" id="KW-1133">Transmembrane helix</keyword>
<comment type="caution">
    <text evidence="10">The sequence shown here is derived from an EMBL/GenBank/DDBJ whole genome shotgun (WGS) entry which is preliminary data.</text>
</comment>
<keyword evidence="7 9" id="KW-0811">Translocation</keyword>
<comment type="subunit">
    <text evidence="9">Component of the Sec protein translocase complex. Heterotrimer consisting of SecY, SecE and SecG subunits. The heterotrimers can form oligomers, although 1 heterotrimer is thought to be able to translocate proteins. Interacts with the ribosome. Interacts with SecDF, and other proteins may be involved. Interacts with SecA.</text>
</comment>
<comment type="function">
    <text evidence="9">Essential subunit of the Sec protein translocation channel SecYEG. Clamps together the 2 halves of SecY. May contact the channel plug during translocation.</text>
</comment>
<dbReference type="GO" id="GO:0009306">
    <property type="term" value="P:protein secretion"/>
    <property type="evidence" value="ECO:0007669"/>
    <property type="project" value="UniProtKB-UniRule"/>
</dbReference>
<dbReference type="InterPro" id="IPR038379">
    <property type="entry name" value="SecE_sf"/>
</dbReference>
<dbReference type="PANTHER" id="PTHR33910:SF1">
    <property type="entry name" value="PROTEIN TRANSLOCASE SUBUNIT SECE"/>
    <property type="match status" value="1"/>
</dbReference>
<accession>A0A543HUM0</accession>
<evidence type="ECO:0000256" key="3">
    <source>
        <dbReference type="ARBA" id="ARBA00022475"/>
    </source>
</evidence>
<dbReference type="Pfam" id="PF00584">
    <property type="entry name" value="SecE"/>
    <property type="match status" value="1"/>
</dbReference>
<dbReference type="GO" id="GO:0008320">
    <property type="term" value="F:protein transmembrane transporter activity"/>
    <property type="evidence" value="ECO:0007669"/>
    <property type="project" value="UniProtKB-UniRule"/>
</dbReference>
<dbReference type="EMBL" id="VFPM01000002">
    <property type="protein sequence ID" value="TQM62057.1"/>
    <property type="molecule type" value="Genomic_DNA"/>
</dbReference>
<dbReference type="InterPro" id="IPR005807">
    <property type="entry name" value="SecE_bac"/>
</dbReference>
<evidence type="ECO:0000256" key="9">
    <source>
        <dbReference type="HAMAP-Rule" id="MF_00422"/>
    </source>
</evidence>